<reference evidence="7" key="1">
    <citation type="journal article" date="2014" name="Int. J. Syst. Evol. Microbiol.">
        <title>Complete genome sequence of Corynebacterium casei LMG S-19264T (=DSM 44701T), isolated from a smear-ripened cheese.</title>
        <authorList>
            <consortium name="US DOE Joint Genome Institute (JGI-PGF)"/>
            <person name="Walter F."/>
            <person name="Albersmeier A."/>
            <person name="Kalinowski J."/>
            <person name="Ruckert C."/>
        </authorList>
    </citation>
    <scope>NUCLEOTIDE SEQUENCE</scope>
    <source>
        <strain evidence="7">JCM 11219</strain>
    </source>
</reference>
<feature type="domain" description="Histone deacetylase" evidence="5">
    <location>
        <begin position="21"/>
        <end position="304"/>
    </location>
</feature>
<dbReference type="GO" id="GO:0016787">
    <property type="term" value="F:hydrolase activity"/>
    <property type="evidence" value="ECO:0007669"/>
    <property type="project" value="UniProtKB-KW"/>
</dbReference>
<protein>
    <recommendedName>
        <fullName evidence="2">Acetoin utilization protein AcuC</fullName>
    </recommendedName>
</protein>
<proteinExistence type="predicted"/>
<dbReference type="GeneID" id="76206753"/>
<dbReference type="InterPro" id="IPR023696">
    <property type="entry name" value="Ureohydrolase_dom_sf"/>
</dbReference>
<dbReference type="Proteomes" id="UP001060771">
    <property type="component" value="Chromosome"/>
</dbReference>
<dbReference type="InterPro" id="IPR003084">
    <property type="entry name" value="HDAC_I/II"/>
</dbReference>
<dbReference type="OrthoDB" id="147549at2157"/>
<dbReference type="InterPro" id="IPR000286">
    <property type="entry name" value="HDACs"/>
</dbReference>
<evidence type="ECO:0000259" key="5">
    <source>
        <dbReference type="Pfam" id="PF00850"/>
    </source>
</evidence>
<evidence type="ECO:0000313" key="6">
    <source>
        <dbReference type="EMBL" id="BDR92115.1"/>
    </source>
</evidence>
<dbReference type="RefSeq" id="WP_188602243.1">
    <property type="nucleotide sequence ID" value="NZ_AP026830.1"/>
</dbReference>
<dbReference type="Proteomes" id="UP000657075">
    <property type="component" value="Unassembled WGS sequence"/>
</dbReference>
<dbReference type="InterPro" id="IPR037138">
    <property type="entry name" value="His_deacetylse_dom_sf"/>
</dbReference>
<accession>A0A830EC33</accession>
<dbReference type="Pfam" id="PF00850">
    <property type="entry name" value="Hist_deacetyl"/>
    <property type="match status" value="1"/>
</dbReference>
<evidence type="ECO:0000256" key="3">
    <source>
        <dbReference type="ARBA" id="ARBA00022627"/>
    </source>
</evidence>
<gene>
    <name evidence="7" type="ORF">GCM10007112_01000</name>
    <name evidence="6" type="ORF">Vsou_12080</name>
</gene>
<dbReference type="PRINTS" id="PR01270">
    <property type="entry name" value="HDASUPER"/>
</dbReference>
<dbReference type="EMBL" id="BMNM01000001">
    <property type="protein sequence ID" value="GGI67785.1"/>
    <property type="molecule type" value="Genomic_DNA"/>
</dbReference>
<comment type="pathway">
    <text evidence="1">Ketone degradation; acetoin degradation.</text>
</comment>
<evidence type="ECO:0000256" key="2">
    <source>
        <dbReference type="ARBA" id="ARBA00020218"/>
    </source>
</evidence>
<evidence type="ECO:0000313" key="8">
    <source>
        <dbReference type="Proteomes" id="UP000657075"/>
    </source>
</evidence>
<keyword evidence="4" id="KW-0378">Hydrolase</keyword>
<keyword evidence="9" id="KW-1185">Reference proteome</keyword>
<organism evidence="7 8">
    <name type="scientific">Vulcanisaeta souniana JCM 11219</name>
    <dbReference type="NCBI Taxonomy" id="1293586"/>
    <lineage>
        <taxon>Archaea</taxon>
        <taxon>Thermoproteota</taxon>
        <taxon>Thermoprotei</taxon>
        <taxon>Thermoproteales</taxon>
        <taxon>Thermoproteaceae</taxon>
        <taxon>Vulcanisaeta</taxon>
    </lineage>
</organism>
<reference evidence="7" key="2">
    <citation type="submission" date="2020-09" db="EMBL/GenBank/DDBJ databases">
        <authorList>
            <person name="Sun Q."/>
            <person name="Ohkuma M."/>
        </authorList>
    </citation>
    <scope>NUCLEOTIDE SEQUENCE</scope>
    <source>
        <strain evidence="7">JCM 11219</strain>
    </source>
</reference>
<dbReference type="PANTHER" id="PTHR10625">
    <property type="entry name" value="HISTONE DEACETYLASE HDAC1-RELATED"/>
    <property type="match status" value="1"/>
</dbReference>
<keyword evidence="3" id="KW-0006">Acetoin catabolism</keyword>
<dbReference type="PRINTS" id="PR01271">
    <property type="entry name" value="HISDACETLASE"/>
</dbReference>
<evidence type="ECO:0000313" key="7">
    <source>
        <dbReference type="EMBL" id="GGI67785.1"/>
    </source>
</evidence>
<dbReference type="GO" id="GO:0004407">
    <property type="term" value="F:histone deacetylase activity"/>
    <property type="evidence" value="ECO:0007669"/>
    <property type="project" value="InterPro"/>
</dbReference>
<dbReference type="AlphaFoldDB" id="A0A830EC33"/>
<dbReference type="InterPro" id="IPR003085">
    <property type="entry name" value="AcuC"/>
</dbReference>
<evidence type="ECO:0000256" key="1">
    <source>
        <dbReference type="ARBA" id="ARBA00005101"/>
    </source>
</evidence>
<evidence type="ECO:0000313" key="9">
    <source>
        <dbReference type="Proteomes" id="UP001060771"/>
    </source>
</evidence>
<dbReference type="CDD" id="cd09994">
    <property type="entry name" value="HDAC_AcuC_like"/>
    <property type="match status" value="1"/>
</dbReference>
<reference evidence="6" key="4">
    <citation type="journal article" date="2023" name="Microbiol. Resour. Announc.">
        <title>Complete Genome Sequence of Vulcanisaeta souniana Strain IC-059, a Hyperthermophilic Archaeon Isolated from Hot Spring Water in Japan.</title>
        <authorList>
            <person name="Kato S."/>
            <person name="Itoh T."/>
            <person name="Wu L."/>
            <person name="Ma J."/>
            <person name="Ohkuma M."/>
        </authorList>
    </citation>
    <scope>NUCLEOTIDE SEQUENCE</scope>
    <source>
        <strain evidence="6">JCM 11219</strain>
    </source>
</reference>
<sequence>MEKIVLAYSDKYLSYNFGPWHPFKPYREQRLMELLREHGLLGNYVDPVEPESATDEELMLVHTMDYIKFVKRASEEGTGYLDYGDTPAFKGIHEAAAIRVGGTLLVTKLVNSGKYLHGFNPGGGFHHAKPSGAAGFCVYNDMAIAVKWLRNNGVRRVAVVDVDVHHADGTQEALNNEDILLISTHGYDGRFYPGTGWIDEDGVGAGKGLKVNIPLPPHTGDDIYSIVIDEIISPILDRYSPEFLILQFGVDAHTGDELGILDLSTASYLKVLGTVHEAAHRHANGKLVMTGGGGYDVWNTVKTWFLAIVMLTEPNRLQQYSEYLDPEPTRTPGRYYEESLYVIDAVKQRLGL</sequence>
<reference evidence="9" key="3">
    <citation type="submission" date="2022-09" db="EMBL/GenBank/DDBJ databases">
        <title>Complete genome sequence of Vulcanisaeta souniana.</title>
        <authorList>
            <person name="Kato S."/>
            <person name="Itoh T."/>
            <person name="Ohkuma M."/>
        </authorList>
    </citation>
    <scope>NUCLEOTIDE SEQUENCE [LARGE SCALE GENOMIC DNA]</scope>
    <source>
        <strain evidence="9">JCM 11219</strain>
    </source>
</reference>
<evidence type="ECO:0000256" key="4">
    <source>
        <dbReference type="ARBA" id="ARBA00022801"/>
    </source>
</evidence>
<dbReference type="InterPro" id="IPR023801">
    <property type="entry name" value="His_deacetylse_dom"/>
</dbReference>
<dbReference type="EMBL" id="AP026830">
    <property type="protein sequence ID" value="BDR92115.1"/>
    <property type="molecule type" value="Genomic_DNA"/>
</dbReference>
<name>A0A830EC33_9CREN</name>
<dbReference type="Gene3D" id="3.40.800.20">
    <property type="entry name" value="Histone deacetylase domain"/>
    <property type="match status" value="1"/>
</dbReference>
<dbReference type="SUPFAM" id="SSF52768">
    <property type="entry name" value="Arginase/deacetylase"/>
    <property type="match status" value="1"/>
</dbReference>
<dbReference type="GO" id="GO:0040029">
    <property type="term" value="P:epigenetic regulation of gene expression"/>
    <property type="evidence" value="ECO:0007669"/>
    <property type="project" value="TreeGrafter"/>
</dbReference>
<dbReference type="GO" id="GO:0045150">
    <property type="term" value="P:acetoin catabolic process"/>
    <property type="evidence" value="ECO:0007669"/>
    <property type="project" value="UniProtKB-UniPathway"/>
</dbReference>
<dbReference type="PANTHER" id="PTHR10625:SF10">
    <property type="entry name" value="HISTONE DEACETYLASE HDAC1"/>
    <property type="match status" value="1"/>
</dbReference>
<dbReference type="UniPathway" id="UPA00040"/>